<organism evidence="8 9">
    <name type="scientific">Cronartium quercuum f. sp. fusiforme G11</name>
    <dbReference type="NCBI Taxonomy" id="708437"/>
    <lineage>
        <taxon>Eukaryota</taxon>
        <taxon>Fungi</taxon>
        <taxon>Dikarya</taxon>
        <taxon>Basidiomycota</taxon>
        <taxon>Pucciniomycotina</taxon>
        <taxon>Pucciniomycetes</taxon>
        <taxon>Pucciniales</taxon>
        <taxon>Coleosporiaceae</taxon>
        <taxon>Cronartium</taxon>
    </lineage>
</organism>
<evidence type="ECO:0000313" key="8">
    <source>
        <dbReference type="EMBL" id="KAG0141476.1"/>
    </source>
</evidence>
<dbReference type="OrthoDB" id="27962at2759"/>
<feature type="domain" description="Trs120/TRAPPC9 TPR region" evidence="5">
    <location>
        <begin position="369"/>
        <end position="591"/>
    </location>
</feature>
<dbReference type="AlphaFoldDB" id="A0A9P6N7S3"/>
<evidence type="ECO:0000259" key="5">
    <source>
        <dbReference type="Pfam" id="PF26251"/>
    </source>
</evidence>
<dbReference type="InterPro" id="IPR058564">
    <property type="entry name" value="TPR_TRAPPC9_Trs120"/>
</dbReference>
<evidence type="ECO:0000256" key="1">
    <source>
        <dbReference type="ARBA" id="ARBA00004555"/>
    </source>
</evidence>
<dbReference type="Pfam" id="PF26251">
    <property type="entry name" value="TPR_TRAPPC9-Trs120"/>
    <property type="match status" value="1"/>
</dbReference>
<proteinExistence type="predicted"/>
<evidence type="ECO:0000256" key="2">
    <source>
        <dbReference type="ARBA" id="ARBA00023034"/>
    </source>
</evidence>
<feature type="region of interest" description="Disordered" evidence="3">
    <location>
        <begin position="199"/>
        <end position="220"/>
    </location>
</feature>
<feature type="region of interest" description="Disordered" evidence="3">
    <location>
        <begin position="242"/>
        <end position="265"/>
    </location>
</feature>
<dbReference type="InterPro" id="IPR058563">
    <property type="entry name" value="Trs120_TRAPPC9_N"/>
</dbReference>
<dbReference type="PANTHER" id="PTHR21512:SF5">
    <property type="entry name" value="TRAFFICKING PROTEIN PARTICLE COMPLEX SUBUNIT 9"/>
    <property type="match status" value="1"/>
</dbReference>
<keyword evidence="9" id="KW-1185">Reference proteome</keyword>
<reference evidence="8" key="1">
    <citation type="submission" date="2013-11" db="EMBL/GenBank/DDBJ databases">
        <title>Genome sequence of the fusiform rust pathogen reveals effectors for host alternation and coevolution with pine.</title>
        <authorList>
            <consortium name="DOE Joint Genome Institute"/>
            <person name="Smith K."/>
            <person name="Pendleton A."/>
            <person name="Kubisiak T."/>
            <person name="Anderson C."/>
            <person name="Salamov A."/>
            <person name="Aerts A."/>
            <person name="Riley R."/>
            <person name="Clum A."/>
            <person name="Lindquist E."/>
            <person name="Ence D."/>
            <person name="Campbell M."/>
            <person name="Kronenberg Z."/>
            <person name="Feau N."/>
            <person name="Dhillon B."/>
            <person name="Hamelin R."/>
            <person name="Burleigh J."/>
            <person name="Smith J."/>
            <person name="Yandell M."/>
            <person name="Nelson C."/>
            <person name="Grigoriev I."/>
            <person name="Davis J."/>
        </authorList>
    </citation>
    <scope>NUCLEOTIDE SEQUENCE</scope>
    <source>
        <strain evidence="8">G11</strain>
    </source>
</reference>
<dbReference type="Pfam" id="PF26280">
    <property type="entry name" value="Ig_TRAPPC9-Trs120_2nd"/>
    <property type="match status" value="1"/>
</dbReference>
<protein>
    <submittedName>
        <fullName evidence="8">Uncharacterized protein</fullName>
    </submittedName>
</protein>
<evidence type="ECO:0000313" key="9">
    <source>
        <dbReference type="Proteomes" id="UP000886653"/>
    </source>
</evidence>
<accession>A0A9P6N7S3</accession>
<evidence type="ECO:0000259" key="4">
    <source>
        <dbReference type="Pfam" id="PF08626"/>
    </source>
</evidence>
<dbReference type="InterPro" id="IPR058567">
    <property type="entry name" value="Ig_TRAPPC9_Trs120_3rd"/>
</dbReference>
<name>A0A9P6N7S3_9BASI</name>
<keyword evidence="2" id="KW-0333">Golgi apparatus</keyword>
<feature type="compositionally biased region" description="Low complexity" evidence="3">
    <location>
        <begin position="245"/>
        <end position="256"/>
    </location>
</feature>
<dbReference type="Pfam" id="PF26282">
    <property type="entry name" value="Ig_TRAPPC9-Trs120_3rd"/>
    <property type="match status" value="1"/>
</dbReference>
<dbReference type="Pfam" id="PF08626">
    <property type="entry name" value="TRAPPC9-Trs120"/>
    <property type="match status" value="1"/>
</dbReference>
<evidence type="ECO:0000256" key="3">
    <source>
        <dbReference type="SAM" id="MobiDB-lite"/>
    </source>
</evidence>
<dbReference type="GO" id="GO:0005802">
    <property type="term" value="C:trans-Golgi network"/>
    <property type="evidence" value="ECO:0007669"/>
    <property type="project" value="TreeGrafter"/>
</dbReference>
<sequence>MIIDNRNEFLKPGSISILIQPILNISNSSLKSILNLFNNLSDFHSNQIDQPTNHSPIKYHFNHDPNYQTNHLNGFQPYRHLMGLIGIIDCQTTHDLKKALESFKEILKAHQPQPILARCYAFNPTDHHSDNLPDLIIVPHIGDQAFYLNTLLSDFTSDLLIRFKSISALLPSLSTIDGPSTSITQTFFDILPIPSPLAPSQPVRVSPSLPPPNHKSSHTTINTATAAPKAKQPLAHLLTDLQTDTNSSSPSTSPSNIETNKPINSNPTIILDSKSKKKIIGRIKKIEADFLNLSGNLSESIKNYNESINLCKLNQDQIWLASSIEGLAFTKLLEYVEIIRKNKKNEKYHQKNEEMEIQSIIQEMIDGLEQALLIYTQTFDQHLSPLLISETGIRLIQFKGILLDSFKLGLTPEQALLKLTGYNYKSDNLNFQSSWDSIPHNSINISNTISNVYSHLKSDQLDLLDRIKILRELTYWCKRINYKRKSTWFQRELVCLVTYNLSNNQNQQNQIQKSNLIKLFDEILSIFHIESSSSNDNLPIIISEKVNENDHLEKFKGWKDLQLGLLKDGKKISELIYDFRSLLKYSLKLIELSNNDNLDLSLLDLIPKLLFNFNHDQKNSIGFFWGPKNLVLSIEVVGLPITLQPKIKPQQDLINQEQNPSTFFYVPNSTNKNKSKNQSSLLLVVGEPITILITLQNSFLFSLEILRLQLSTSGIKLDSKPVQVSIPASTIRTIKITCIPLESGTLKIHGCSIELIGAGKSSQEFIISNKSEGSKNKEINEEDSMKCEVVDSLPVMITNTKIVEESLFEGEKIKFEIEIENVSDILTEWIDVNVRDGIRSMKAESLSAEDRYEQEWSEFNRPIFNLISAPKSLKPDERGKVLIECYGKKKQRADPIVVISYGNSKMLRELRVPVSLSIERVLEFVGFEVEEREEEEKEGICWLRIKVWNRAGSRAFEIGLSTFASDGRPGVKERLEPGSIVTIMMEIPKIFLTQAEIERPIPSLDPTRQFVITSTATITPKNRRAFWVRESFFEMVRVDWTEVGSNRKGELGFRDRIHFSEGMLDKLCARPVKVNVKRSCTEENKSIGIGDFIEILITITNRSQREVWGGIEVRLDKGERAVVDGNSGIESFGLIKVEKVYEIKRVLVVMSEGKVKVRVKVWELELEQKNHSSLLGEGHCVFEIY</sequence>
<gene>
    <name evidence="8" type="ORF">CROQUDRAFT_98751</name>
</gene>
<comment type="subcellular location">
    <subcellularLocation>
        <location evidence="1">Golgi apparatus</location>
    </subcellularLocation>
</comment>
<dbReference type="EMBL" id="MU167385">
    <property type="protein sequence ID" value="KAG0141476.1"/>
    <property type="molecule type" value="Genomic_DNA"/>
</dbReference>
<dbReference type="InterPro" id="IPR013935">
    <property type="entry name" value="Trs120_TRAPPC9"/>
</dbReference>
<comment type="caution">
    <text evidence="8">The sequence shown here is derived from an EMBL/GenBank/DDBJ whole genome shotgun (WGS) entry which is preliminary data.</text>
</comment>
<dbReference type="Proteomes" id="UP000886653">
    <property type="component" value="Unassembled WGS sequence"/>
</dbReference>
<feature type="domain" description="Trs120/TRAPPC9 third Ig-like" evidence="7">
    <location>
        <begin position="929"/>
        <end position="1067"/>
    </location>
</feature>
<evidence type="ECO:0000259" key="7">
    <source>
        <dbReference type="Pfam" id="PF26282"/>
    </source>
</evidence>
<dbReference type="InterPro" id="IPR058565">
    <property type="entry name" value="Ig_TRAPPC9_Trs120_1st"/>
</dbReference>
<feature type="domain" description="Trs120/TRAPPC9 N-terminal" evidence="4">
    <location>
        <begin position="9"/>
        <end position="333"/>
    </location>
</feature>
<feature type="domain" description="Trs120/TRAPPC9 first Ig-like" evidence="6">
    <location>
        <begin position="631"/>
        <end position="777"/>
    </location>
</feature>
<dbReference type="PANTHER" id="PTHR21512">
    <property type="entry name" value="TRAFFICKING PROTEIN PARTICLE COMPLEX SUBUNIT 9"/>
    <property type="match status" value="1"/>
</dbReference>
<dbReference type="Pfam" id="PF26254">
    <property type="entry name" value="Ig_TRAPPC9-Trs120_1st"/>
    <property type="match status" value="1"/>
</dbReference>
<evidence type="ECO:0000259" key="6">
    <source>
        <dbReference type="Pfam" id="PF26254"/>
    </source>
</evidence>